<gene>
    <name evidence="1" type="ORF">PCC6912_59680</name>
</gene>
<reference evidence="1 2" key="1">
    <citation type="journal article" date="2019" name="Genome Biol. Evol.">
        <title>Day and night: Metabolic profiles and evolutionary relationships of six axenic non-marine cyanobacteria.</title>
        <authorList>
            <person name="Will S.E."/>
            <person name="Henke P."/>
            <person name="Boedeker C."/>
            <person name="Huang S."/>
            <person name="Brinkmann H."/>
            <person name="Rohde M."/>
            <person name="Jarek M."/>
            <person name="Friedl T."/>
            <person name="Seufert S."/>
            <person name="Schumacher M."/>
            <person name="Overmann J."/>
            <person name="Neumann-Schaal M."/>
            <person name="Petersen J."/>
        </authorList>
    </citation>
    <scope>NUCLEOTIDE SEQUENCE [LARGE SCALE GENOMIC DNA]</scope>
    <source>
        <strain evidence="1 2">PCC 6912</strain>
    </source>
</reference>
<sequence>MLEIGKEQKVGRVPMNAHRYKSKLQAQQQRIHPKDLSWRFWAALPLYPYGKRQTLCREIIEDTIWTFEQLQGILYTIAPIRMTVIKLETGGLFVYAPVAPTAECVRMINELVAEHGDIKYIILPTSSGLEHKIFVGPFARCFPQAQVFVAPNQWSFPFNLPLSWLGFPQKRTQELPEDASLAPFANEFEYAVLDIDLGRGSFAEVAVLHKRSRTLLVTDSILSVPEEPPAIAQLDPYPLLFHARDNAGEAIEDNQANRRKGWQRISLFAIYFRPSAVEMINLGQAFRDALKAPDRSKKAYFGLFPFRWQENWQKSFNALRFNGRPFVAPILQTLIFPQAPTQVLNWADKIATWDFQQIISCHFDSPIQATGRQFRQAFAFLEKKPAISEDLPEEDLQFIKELEAGLMRWGIATPPKEF</sequence>
<evidence type="ECO:0000313" key="2">
    <source>
        <dbReference type="Proteomes" id="UP000268857"/>
    </source>
</evidence>
<comment type="caution">
    <text evidence="1">The sequence shown here is derived from an EMBL/GenBank/DDBJ whole genome shotgun (WGS) entry which is preliminary data.</text>
</comment>
<dbReference type="AlphaFoldDB" id="A0A433MXM8"/>
<dbReference type="PANTHER" id="PTHR33835:SF2">
    <property type="entry name" value="LYSINE-TRNA LIGASE"/>
    <property type="match status" value="1"/>
</dbReference>
<dbReference type="Proteomes" id="UP000268857">
    <property type="component" value="Unassembled WGS sequence"/>
</dbReference>
<evidence type="ECO:0000313" key="1">
    <source>
        <dbReference type="EMBL" id="RUR72970.1"/>
    </source>
</evidence>
<organism evidence="1 2">
    <name type="scientific">Chlorogloeopsis fritschii PCC 6912</name>
    <dbReference type="NCBI Taxonomy" id="211165"/>
    <lineage>
        <taxon>Bacteria</taxon>
        <taxon>Bacillati</taxon>
        <taxon>Cyanobacteriota</taxon>
        <taxon>Cyanophyceae</taxon>
        <taxon>Nostocales</taxon>
        <taxon>Chlorogloeopsidaceae</taxon>
        <taxon>Chlorogloeopsis</taxon>
    </lineage>
</organism>
<proteinExistence type="predicted"/>
<dbReference type="Pfam" id="PF14234">
    <property type="entry name" value="DUF4336"/>
    <property type="match status" value="1"/>
</dbReference>
<dbReference type="InterPro" id="IPR025638">
    <property type="entry name" value="DUF4336"/>
</dbReference>
<evidence type="ECO:0008006" key="3">
    <source>
        <dbReference type="Google" id="ProtNLM"/>
    </source>
</evidence>
<dbReference type="PANTHER" id="PTHR33835">
    <property type="entry name" value="YALI0C07656P"/>
    <property type="match status" value="1"/>
</dbReference>
<dbReference type="STRING" id="211165.GCA_000317285_05362"/>
<accession>A0A433MXM8</accession>
<dbReference type="EMBL" id="RSCJ01000040">
    <property type="protein sequence ID" value="RUR72970.1"/>
    <property type="molecule type" value="Genomic_DNA"/>
</dbReference>
<protein>
    <recommendedName>
        <fullName evidence="3">DUF4336 domain-containing protein</fullName>
    </recommendedName>
</protein>
<keyword evidence="2" id="KW-1185">Reference proteome</keyword>
<name>A0A433MXM8_CHLFR</name>